<feature type="domain" description="Ferric siderophore reductase C-terminal" evidence="1">
    <location>
        <begin position="202"/>
        <end position="222"/>
    </location>
</feature>
<dbReference type="Pfam" id="PF11575">
    <property type="entry name" value="FhuF_C"/>
    <property type="match status" value="1"/>
</dbReference>
<dbReference type="AlphaFoldDB" id="A0A290Z453"/>
<evidence type="ECO:0000259" key="1">
    <source>
        <dbReference type="Pfam" id="PF11575"/>
    </source>
</evidence>
<name>A0A290Z453_9PSEU</name>
<organism evidence="2 3">
    <name type="scientific">Actinosynnema pretiosum</name>
    <dbReference type="NCBI Taxonomy" id="42197"/>
    <lineage>
        <taxon>Bacteria</taxon>
        <taxon>Bacillati</taxon>
        <taxon>Actinomycetota</taxon>
        <taxon>Actinomycetes</taxon>
        <taxon>Pseudonocardiales</taxon>
        <taxon>Pseudonocardiaceae</taxon>
        <taxon>Actinosynnema</taxon>
    </lineage>
</organism>
<accession>A0A290Z453</accession>
<evidence type="ECO:0000313" key="3">
    <source>
        <dbReference type="Proteomes" id="UP000218505"/>
    </source>
</evidence>
<gene>
    <name evidence="2" type="ORF">CNX65_11275</name>
</gene>
<protein>
    <submittedName>
        <fullName evidence="2">Ferric iron reductase</fullName>
    </submittedName>
</protein>
<dbReference type="EMBL" id="CP023445">
    <property type="protein sequence ID" value="ATE53806.1"/>
    <property type="molecule type" value="Genomic_DNA"/>
</dbReference>
<dbReference type="KEGG" id="apre:CNX65_11275"/>
<reference evidence="2" key="1">
    <citation type="submission" date="2017-09" db="EMBL/GenBank/DDBJ databases">
        <title>Complete Genome Sequence of ansamitocin-producing Bacterium Actinosynnema pretiosum X47.</title>
        <authorList>
            <person name="Cao G."/>
            <person name="Zong G."/>
            <person name="Zhong C."/>
            <person name="Fu J."/>
        </authorList>
    </citation>
    <scope>NUCLEOTIDE SEQUENCE [LARGE SCALE GENOMIC DNA]</scope>
    <source>
        <strain evidence="2">X47</strain>
    </source>
</reference>
<proteinExistence type="predicted"/>
<dbReference type="InterPro" id="IPR024726">
    <property type="entry name" value="FhuF_C"/>
</dbReference>
<dbReference type="Proteomes" id="UP000218505">
    <property type="component" value="Chromosome"/>
</dbReference>
<dbReference type="RefSeq" id="WP_096492740.1">
    <property type="nucleotide sequence ID" value="NZ_CP023445.1"/>
</dbReference>
<sequence>MPDYAPVLSALREIRVISPFFALDVGRPDETWRPGAALLDGPELPAALDAIAARYRTAERRVAGSLFFLAHTARLLSPVTAASALGLPVPDVRPENLWWRYDPDGLRVRLAEPVAATGDLTAALAPVVAAVRAASGVAEGLLWGNAASNVAGALRTLARTPPPGRPVDAGSCVAKGRELLAAGELANTGDFIDFPGEVAFRRRSCCLYYRVAGGGTCGDCPLPPR</sequence>
<dbReference type="GO" id="GO:0051537">
    <property type="term" value="F:2 iron, 2 sulfur cluster binding"/>
    <property type="evidence" value="ECO:0007669"/>
    <property type="project" value="InterPro"/>
</dbReference>
<keyword evidence="3" id="KW-1185">Reference proteome</keyword>
<evidence type="ECO:0000313" key="2">
    <source>
        <dbReference type="EMBL" id="ATE53806.1"/>
    </source>
</evidence>